<accession>A0A0C3PHQ6</accession>
<proteinExistence type="predicted"/>
<reference evidence="1 2" key="1">
    <citation type="submission" date="2014-04" db="EMBL/GenBank/DDBJ databases">
        <authorList>
            <consortium name="DOE Joint Genome Institute"/>
            <person name="Kuo A."/>
            <person name="Kohler A."/>
            <person name="Costa M.D."/>
            <person name="Nagy L.G."/>
            <person name="Floudas D."/>
            <person name="Copeland A."/>
            <person name="Barry K.W."/>
            <person name="Cichocki N."/>
            <person name="Veneault-Fourrey C."/>
            <person name="LaButti K."/>
            <person name="Lindquist E.A."/>
            <person name="Lipzen A."/>
            <person name="Lundell T."/>
            <person name="Morin E."/>
            <person name="Murat C."/>
            <person name="Sun H."/>
            <person name="Tunlid A."/>
            <person name="Henrissat B."/>
            <person name="Grigoriev I.V."/>
            <person name="Hibbett D.S."/>
            <person name="Martin F."/>
            <person name="Nordberg H.P."/>
            <person name="Cantor M.N."/>
            <person name="Hua S.X."/>
        </authorList>
    </citation>
    <scope>NUCLEOTIDE SEQUENCE [LARGE SCALE GENOMIC DNA]</scope>
    <source>
        <strain evidence="1 2">Marx 270</strain>
    </source>
</reference>
<evidence type="ECO:0000313" key="1">
    <source>
        <dbReference type="EMBL" id="KIO07564.1"/>
    </source>
</evidence>
<dbReference type="EMBL" id="KN831959">
    <property type="protein sequence ID" value="KIO07564.1"/>
    <property type="molecule type" value="Genomic_DNA"/>
</dbReference>
<dbReference type="AlphaFoldDB" id="A0A0C3PHQ6"/>
<name>A0A0C3PHQ6_PISTI</name>
<organism evidence="1 2">
    <name type="scientific">Pisolithus tinctorius Marx 270</name>
    <dbReference type="NCBI Taxonomy" id="870435"/>
    <lineage>
        <taxon>Eukaryota</taxon>
        <taxon>Fungi</taxon>
        <taxon>Dikarya</taxon>
        <taxon>Basidiomycota</taxon>
        <taxon>Agaricomycotina</taxon>
        <taxon>Agaricomycetes</taxon>
        <taxon>Agaricomycetidae</taxon>
        <taxon>Boletales</taxon>
        <taxon>Sclerodermatineae</taxon>
        <taxon>Pisolithaceae</taxon>
        <taxon>Pisolithus</taxon>
    </lineage>
</organism>
<keyword evidence="2" id="KW-1185">Reference proteome</keyword>
<protein>
    <submittedName>
        <fullName evidence="1">Uncharacterized protein</fullName>
    </submittedName>
</protein>
<reference evidence="2" key="2">
    <citation type="submission" date="2015-01" db="EMBL/GenBank/DDBJ databases">
        <title>Evolutionary Origins and Diversification of the Mycorrhizal Mutualists.</title>
        <authorList>
            <consortium name="DOE Joint Genome Institute"/>
            <consortium name="Mycorrhizal Genomics Consortium"/>
            <person name="Kohler A."/>
            <person name="Kuo A."/>
            <person name="Nagy L.G."/>
            <person name="Floudas D."/>
            <person name="Copeland A."/>
            <person name="Barry K.W."/>
            <person name="Cichocki N."/>
            <person name="Veneault-Fourrey C."/>
            <person name="LaButti K."/>
            <person name="Lindquist E.A."/>
            <person name="Lipzen A."/>
            <person name="Lundell T."/>
            <person name="Morin E."/>
            <person name="Murat C."/>
            <person name="Riley R."/>
            <person name="Ohm R."/>
            <person name="Sun H."/>
            <person name="Tunlid A."/>
            <person name="Henrissat B."/>
            <person name="Grigoriev I.V."/>
            <person name="Hibbett D.S."/>
            <person name="Martin F."/>
        </authorList>
    </citation>
    <scope>NUCLEOTIDE SEQUENCE [LARGE SCALE GENOMIC DNA]</scope>
    <source>
        <strain evidence="2">Marx 270</strain>
    </source>
</reference>
<gene>
    <name evidence="1" type="ORF">M404DRAFT_997748</name>
</gene>
<evidence type="ECO:0000313" key="2">
    <source>
        <dbReference type="Proteomes" id="UP000054217"/>
    </source>
</evidence>
<dbReference type="HOGENOM" id="CLU_3015132_0_0_1"/>
<sequence length="56" mass="6268">MTDLGTMGTLKCPRSYGAKYAMSYHLPLTTRFLDSMLVEAPRTINSDTRGTLNTIR</sequence>
<dbReference type="InParanoid" id="A0A0C3PHQ6"/>
<dbReference type="Proteomes" id="UP000054217">
    <property type="component" value="Unassembled WGS sequence"/>
</dbReference>